<evidence type="ECO:0000313" key="2">
    <source>
        <dbReference type="EMBL" id="TPX13333.1"/>
    </source>
</evidence>
<keyword evidence="3" id="KW-1185">Reference proteome</keyword>
<dbReference type="Gene3D" id="3.40.50.200">
    <property type="entry name" value="Peptidase S8/S53 domain"/>
    <property type="match status" value="1"/>
</dbReference>
<dbReference type="STRING" id="1093900.A0A507B0A7"/>
<evidence type="ECO:0000256" key="1">
    <source>
        <dbReference type="SAM" id="MobiDB-lite"/>
    </source>
</evidence>
<dbReference type="GO" id="GO:0004252">
    <property type="term" value="F:serine-type endopeptidase activity"/>
    <property type="evidence" value="ECO:0007669"/>
    <property type="project" value="InterPro"/>
</dbReference>
<comment type="caution">
    <text evidence="2">The sequence shown here is derived from an EMBL/GenBank/DDBJ whole genome shotgun (WGS) entry which is preliminary data.</text>
</comment>
<feature type="region of interest" description="Disordered" evidence="1">
    <location>
        <begin position="1176"/>
        <end position="1202"/>
    </location>
</feature>
<dbReference type="InParanoid" id="A0A507B0A7"/>
<feature type="region of interest" description="Disordered" evidence="1">
    <location>
        <begin position="212"/>
        <end position="233"/>
    </location>
</feature>
<name>A0A507B0A7_9PEZI</name>
<dbReference type="InterPro" id="IPR036852">
    <property type="entry name" value="Peptidase_S8/S53_dom_sf"/>
</dbReference>
<reference evidence="2 3" key="1">
    <citation type="submission" date="2019-06" db="EMBL/GenBank/DDBJ databases">
        <title>Draft genome sequence of the filamentous fungus Phialemoniopsis curvata isolated from diesel fuel.</title>
        <authorList>
            <person name="Varaljay V.A."/>
            <person name="Lyon W.J."/>
            <person name="Crouch A.L."/>
            <person name="Drake C.E."/>
            <person name="Hollomon J.M."/>
            <person name="Nadeau L.J."/>
            <person name="Nunn H.S."/>
            <person name="Stevenson B.S."/>
            <person name="Bojanowski C.L."/>
            <person name="Crookes-Goodson W.J."/>
        </authorList>
    </citation>
    <scope>NUCLEOTIDE SEQUENCE [LARGE SCALE GENOMIC DNA]</scope>
    <source>
        <strain evidence="2 3">D216</strain>
    </source>
</reference>
<organism evidence="2 3">
    <name type="scientific">Thyridium curvatum</name>
    <dbReference type="NCBI Taxonomy" id="1093900"/>
    <lineage>
        <taxon>Eukaryota</taxon>
        <taxon>Fungi</taxon>
        <taxon>Dikarya</taxon>
        <taxon>Ascomycota</taxon>
        <taxon>Pezizomycotina</taxon>
        <taxon>Sordariomycetes</taxon>
        <taxon>Sordariomycetidae</taxon>
        <taxon>Thyridiales</taxon>
        <taxon>Thyridiaceae</taxon>
        <taxon>Thyridium</taxon>
    </lineage>
</organism>
<gene>
    <name evidence="2" type="ORF">E0L32_006306</name>
</gene>
<dbReference type="OrthoDB" id="1896086at2759"/>
<dbReference type="GeneID" id="41973753"/>
<evidence type="ECO:0000313" key="3">
    <source>
        <dbReference type="Proteomes" id="UP000319257"/>
    </source>
</evidence>
<proteinExistence type="predicted"/>
<dbReference type="Proteomes" id="UP000319257">
    <property type="component" value="Unassembled WGS sequence"/>
</dbReference>
<dbReference type="GO" id="GO:0006508">
    <property type="term" value="P:proteolysis"/>
    <property type="evidence" value="ECO:0007669"/>
    <property type="project" value="InterPro"/>
</dbReference>
<dbReference type="RefSeq" id="XP_030995044.1">
    <property type="nucleotide sequence ID" value="XM_031140925.1"/>
</dbReference>
<feature type="region of interest" description="Disordered" evidence="1">
    <location>
        <begin position="1215"/>
        <end position="1242"/>
    </location>
</feature>
<dbReference type="EMBL" id="SKBQ01000035">
    <property type="protein sequence ID" value="TPX13333.1"/>
    <property type="molecule type" value="Genomic_DNA"/>
</dbReference>
<accession>A0A507B0A7</accession>
<dbReference type="SUPFAM" id="SSF52743">
    <property type="entry name" value="Subtilisin-like"/>
    <property type="match status" value="1"/>
</dbReference>
<protein>
    <submittedName>
        <fullName evidence="2">Uncharacterized protein</fullName>
    </submittedName>
</protein>
<sequence>MTTTLTQVYSWMASIHLNASTVLTICSGITFGLPTTPAGAIPGTLIPPGVIPPSSILTLPPPQGISVPPLITTLPVSNGQSVVFTLPSLTAPTTITTAGSTFTISPPGFPGGSTGLDASQSQPTPSITTLPNGGVLTLPLVTAPTTLITSGATFTLLPPDQGTTLPPPGQTPPFITTLPNGDVITLPTGTAPTTITTDGAVITLLPPPVGGITTQPGQPGATSGPGQPAPSVTTLPDGEIFTTPSVTAPTIITTGGATITVLPTSSASRPPPSVTTLPDGAVFTWPSVTAPTAIATDGTTFTALPLPSGNTPQSSVITLSDGGNFTIPSVTAPTTITTGGQTITLLPTPSASPVITTLPSGQVTTLPPNSVPTPSITVLPDSSTFTFPCVTSSTSIVTAGVTITLVPGGFPCVAPPSQPTESTTRLPDGSVFTYPCVPTPLTTLTGGASFTIFPGWPCVGVPITTSSTTTPTTTPPGTVLITYATWPSLSSIVPVTTTIESESEETGGHTESSCRLWFFFTCISWGNIHIGGWEWFVLPGVYPPCRDPGSCPPIKLPDDLQLSISLGPWPTLTSIGNDHRLTFDQKPTDLTTNPTTTQTTSSTVLSTSITYAACGATSTGDATTKASTAGCTVAPTGVARRAASSAGASPLEARGLGPNDFDFTCERQSTKKAVIYIAQNSRADTQVIKDMLERRRHQNGRGYFEDMDAAATQVFKDQPQVASVVLYDNGSRSSNKIRSLKDDNLARAELSTRNVRGRAVVKTDSIIAWERSQVSCPPGDNEDWGLYPGPYQENIFGGPGHEYYAYWDDTGGRGSMIYFLDDDIRATHSQFSNNPRRQPDIIAEGHHPNFDGSGNAAHGTAQVGAAIGKDVGFAPNAGWKFVALGDQGQYQHFSGCFPLISTLVVKHISFLLVSDSSGATGDQFIDVLARIRDDLSTNPGEGVVSITIGYDIHTYDDPNTDEAKDYRAWLLAMEDLLRSLMDDKKLVIVVAAGKGRTQNPQLADRIDHWPAKFKVDGTLKEIILVGASDKNGRRLLDSPANVAIDTFAPGGSSQVPGNVSDADMMPYSGTSLGEPHVLSDKCLCILTRLEHASAAPRVAALAAYFKVLPTRWAANPTLAQNPLFEPSNVKRLITRLHRQFVDMTQDGATTATYQGEIPELVNVVWNGQDQETDCLLDPGGRPGQRHKRQGQNSGGSCPLLPAQLTDLPLEGTLVNLPPFAPDPTKATTAPPLPNLPTLSSRSLDCSSTTTTVECNGPPDQQACVTKPVCYTPPPPTTTTTPEPAPTSAPWAPPVPTKGFWLGTVYYAGVDHIIAVPDDASSCKYFQTKDNPIGFQVIQQGSQDQPAADLSPRGGFSLTSLIIPTPPTKKQPYHSLCGNDRLKLWFRAAFADPDVYEFVAQPVWPPPPLGPLGYCTQVKDPSTCNAATKGSLPVKLLWHCERTDDPGWCSTAPPPN</sequence>